<sequence>MSRYGGIHDEAMKPPCWVLRMKDDCHVLNGRITVEELQYLCSKLAEYNGRPLPIKKYAQASCENGIMKLLLSVSYPFEDPRRMFLDRCVSQVGQHIASSSPVAWTPSWLHTIAGYLPCSRVHSFKSGLRGIVGFVKYVPQNEAILAYLHYGDIRHE</sequence>
<name>B7PUS8_IXOSC</name>
<evidence type="ECO:0000313" key="1">
    <source>
        <dbReference type="EMBL" id="EEC10350.1"/>
    </source>
</evidence>
<accession>B7PUS8</accession>
<proteinExistence type="predicted"/>
<dbReference type="VEuPathDB" id="VectorBase:ISCI007190"/>
<evidence type="ECO:0000313" key="3">
    <source>
        <dbReference type="Proteomes" id="UP000001555"/>
    </source>
</evidence>
<dbReference type="Proteomes" id="UP000001555">
    <property type="component" value="Unassembled WGS sequence"/>
</dbReference>
<dbReference type="EMBL" id="ABJB010434004">
    <property type="status" value="NOT_ANNOTATED_CDS"/>
    <property type="molecule type" value="Genomic_DNA"/>
</dbReference>
<reference evidence="1 3" key="1">
    <citation type="submission" date="2008-03" db="EMBL/GenBank/DDBJ databases">
        <title>Annotation of Ixodes scapularis.</title>
        <authorList>
            <consortium name="Ixodes scapularis Genome Project Consortium"/>
            <person name="Caler E."/>
            <person name="Hannick L.I."/>
            <person name="Bidwell S."/>
            <person name="Joardar V."/>
            <person name="Thiagarajan M."/>
            <person name="Amedeo P."/>
            <person name="Galinsky K.J."/>
            <person name="Schobel S."/>
            <person name="Inman J."/>
            <person name="Hostetler J."/>
            <person name="Miller J."/>
            <person name="Hammond M."/>
            <person name="Megy K."/>
            <person name="Lawson D."/>
            <person name="Kodira C."/>
            <person name="Sutton G."/>
            <person name="Meyer J."/>
            <person name="Hill C.A."/>
            <person name="Birren B."/>
            <person name="Nene V."/>
            <person name="Collins F."/>
            <person name="Alarcon-Chaidez F."/>
            <person name="Wikel S."/>
            <person name="Strausberg R."/>
        </authorList>
    </citation>
    <scope>NUCLEOTIDE SEQUENCE [LARGE SCALE GENOMIC DNA]</scope>
    <source>
        <strain evidence="3">Wikel</strain>
        <strain evidence="1">Wikel colony</strain>
    </source>
</reference>
<dbReference type="EnsemblMetazoa" id="ISCW007190-RA">
    <property type="protein sequence ID" value="ISCW007190-PA"/>
    <property type="gene ID" value="ISCW007190"/>
</dbReference>
<dbReference type="AlphaFoldDB" id="B7PUS8"/>
<dbReference type="VEuPathDB" id="VectorBase:ISCW007190"/>
<dbReference type="PaxDb" id="6945-B7PUS8"/>
<keyword evidence="3" id="KW-1185">Reference proteome</keyword>
<reference evidence="2" key="2">
    <citation type="submission" date="2020-05" db="UniProtKB">
        <authorList>
            <consortium name="EnsemblMetazoa"/>
        </authorList>
    </citation>
    <scope>IDENTIFICATION</scope>
    <source>
        <strain evidence="2">wikel</strain>
    </source>
</reference>
<organism>
    <name type="scientific">Ixodes scapularis</name>
    <name type="common">Black-legged tick</name>
    <name type="synonym">Deer tick</name>
    <dbReference type="NCBI Taxonomy" id="6945"/>
    <lineage>
        <taxon>Eukaryota</taxon>
        <taxon>Metazoa</taxon>
        <taxon>Ecdysozoa</taxon>
        <taxon>Arthropoda</taxon>
        <taxon>Chelicerata</taxon>
        <taxon>Arachnida</taxon>
        <taxon>Acari</taxon>
        <taxon>Parasitiformes</taxon>
        <taxon>Ixodida</taxon>
        <taxon>Ixodoidea</taxon>
        <taxon>Ixodidae</taxon>
        <taxon>Ixodinae</taxon>
        <taxon>Ixodes</taxon>
    </lineage>
</organism>
<dbReference type="InParanoid" id="B7PUS8"/>
<dbReference type="EMBL" id="DS794979">
    <property type="protein sequence ID" value="EEC10350.1"/>
    <property type="molecule type" value="Genomic_DNA"/>
</dbReference>
<evidence type="ECO:0000313" key="2">
    <source>
        <dbReference type="EnsemblMetazoa" id="ISCW007190-PA"/>
    </source>
</evidence>
<protein>
    <submittedName>
        <fullName evidence="1 2">Uncharacterized protein</fullName>
    </submittedName>
</protein>
<dbReference type="HOGENOM" id="CLU_1688683_0_0_1"/>
<gene>
    <name evidence="1" type="ORF">IscW_ISCW007190</name>
</gene>